<dbReference type="InterPro" id="IPR012910">
    <property type="entry name" value="Plug_dom"/>
</dbReference>
<dbReference type="PANTHER" id="PTHR30069">
    <property type="entry name" value="TONB-DEPENDENT OUTER MEMBRANE RECEPTOR"/>
    <property type="match status" value="1"/>
</dbReference>
<evidence type="ECO:0000256" key="9">
    <source>
        <dbReference type="RuleBase" id="RU003357"/>
    </source>
</evidence>
<feature type="signal peptide" evidence="10">
    <location>
        <begin position="1"/>
        <end position="24"/>
    </location>
</feature>
<dbReference type="GO" id="GO:0044718">
    <property type="term" value="P:siderophore transmembrane transport"/>
    <property type="evidence" value="ECO:0007669"/>
    <property type="project" value="TreeGrafter"/>
</dbReference>
<accession>U5D8R9</accession>
<dbReference type="PANTHER" id="PTHR30069:SF42">
    <property type="entry name" value="FERRIC AEROBACTIN RECEPTOR"/>
    <property type="match status" value="1"/>
</dbReference>
<dbReference type="CDD" id="cd01347">
    <property type="entry name" value="ligand_gated_channel"/>
    <property type="match status" value="1"/>
</dbReference>
<evidence type="ECO:0000313" key="14">
    <source>
        <dbReference type="Proteomes" id="UP000016960"/>
    </source>
</evidence>
<dbReference type="InterPro" id="IPR039426">
    <property type="entry name" value="TonB-dep_rcpt-like"/>
</dbReference>
<evidence type="ECO:0000256" key="5">
    <source>
        <dbReference type="ARBA" id="ARBA00023077"/>
    </source>
</evidence>
<comment type="similarity">
    <text evidence="8 9">Belongs to the TonB-dependent receptor family.</text>
</comment>
<feature type="chain" id="PRO_5004658957" evidence="10">
    <location>
        <begin position="25"/>
        <end position="864"/>
    </location>
</feature>
<evidence type="ECO:0000313" key="13">
    <source>
        <dbReference type="EMBL" id="ERN40998.1"/>
    </source>
</evidence>
<evidence type="ECO:0000256" key="4">
    <source>
        <dbReference type="ARBA" id="ARBA00022692"/>
    </source>
</evidence>
<dbReference type="Pfam" id="PF07715">
    <property type="entry name" value="Plug"/>
    <property type="match status" value="1"/>
</dbReference>
<keyword evidence="13" id="KW-0675">Receptor</keyword>
<dbReference type="InterPro" id="IPR037066">
    <property type="entry name" value="Plug_dom_sf"/>
</dbReference>
<evidence type="ECO:0000256" key="3">
    <source>
        <dbReference type="ARBA" id="ARBA00022452"/>
    </source>
</evidence>
<dbReference type="PATRIC" id="fig|582515.4.peg.2763"/>
<keyword evidence="5 9" id="KW-0798">TonB box</keyword>
<evidence type="ECO:0000256" key="8">
    <source>
        <dbReference type="PROSITE-ProRule" id="PRU01360"/>
    </source>
</evidence>
<dbReference type="eggNOG" id="COG4771">
    <property type="taxonomic scope" value="Bacteria"/>
</dbReference>
<evidence type="ECO:0000256" key="2">
    <source>
        <dbReference type="ARBA" id="ARBA00022448"/>
    </source>
</evidence>
<keyword evidence="10" id="KW-0732">Signal</keyword>
<reference evidence="13 14" key="1">
    <citation type="submission" date="2013-05" db="EMBL/GenBank/DDBJ databases">
        <title>Draft genome sequence of Rubidibacter lacunae KORDI 51-2.</title>
        <authorList>
            <person name="Choi D.H."/>
            <person name="Noh J.H."/>
            <person name="Kwon K.-K."/>
            <person name="Lee J.-H."/>
            <person name="Ryu J.-Y."/>
        </authorList>
    </citation>
    <scope>NUCLEOTIDE SEQUENCE [LARGE SCALE GENOMIC DNA]</scope>
    <source>
        <strain evidence="13 14">KORDI 51-2</strain>
    </source>
</reference>
<name>U5D8R9_9CHRO</name>
<sequence>MTSKLLSLGLLTAGWLAIATSALAQTPDPIPALPQSTTPVRQLSQNPAGTNTSVITDFRVVNTPDGLSVVLVSDGVIIADPPEIVGNAIITTIPDATLDLPSGAASEQFDPADGIALIQIFNLPDGGVQVAITGAEAPPEVQLSAAAGGLNFNVIPSQAIASTDDDDAIQVVVSATRREEDIRDVPRSITVIDRETIEKESILSNDLSDLLGKLVPGFGPPNPEGRTRAQSLRGREALILIDGIPQNTNTSFGTEFSSIDPSAIERIEVIRGPNAVYGDGATGGTVNIITRKPADEGIRSTAAVTLRPDFRRLNEGGFGYKLDYGLSGREGRFDFLINGAFDTEQSTFDAEGDRIPPNGLSNENETLNFLAKAGIEINENQRLDFSFNIFNNDFDSEFIFDPIVFEIEGLQKARALRVGEIDYDDSPDQTVTNISLAYKHEDIINSQLGFQIYYRDTDLTQITNDIRPFFPPNLFPEAPRVFQTNLENQEFGTRLQIDTELSERFSLLWGVDFAREENEALFNDIDPDAFDIDRRAIVTARPTQTPFYTLENLGLFAQGRWDISDRWLFNGGLRYENIRANVDTYTASPFSPAAIVGPPPEIEGGTVKDDDVTFNAGIVYRANSNIEAFFNFSQGFSLPGLDGVLGFLPEGTDIENTIALESQKVNNFELGVRGDWGDVQFTFAGFYNVSNLGSALIRDPETGFTVVQRAPQRNYGIEFTVDWQPADKWRVGSILTWNEGDFDPDDDGNFVALSSVNVQPLSATVYIENETLPGWQNRLQSLFIADRDRAFEDEVDSFEVDGYVLVDFISTLDLGRNGRLEFGIENLLNQQYLPVSSQERIGGAENRRFAGTGRLFSIRYALDF</sequence>
<keyword evidence="4 8" id="KW-0812">Transmembrane</keyword>
<comment type="subcellular location">
    <subcellularLocation>
        <location evidence="1 8">Cell outer membrane</location>
        <topology evidence="1 8">Multi-pass membrane protein</topology>
    </subcellularLocation>
</comment>
<dbReference type="Pfam" id="PF00593">
    <property type="entry name" value="TonB_dep_Rec_b-barrel"/>
    <property type="match status" value="1"/>
</dbReference>
<dbReference type="SUPFAM" id="SSF56935">
    <property type="entry name" value="Porins"/>
    <property type="match status" value="1"/>
</dbReference>
<dbReference type="InParanoid" id="U5D8R9"/>
<dbReference type="EMBL" id="ASSJ01000059">
    <property type="protein sequence ID" value="ERN40998.1"/>
    <property type="molecule type" value="Genomic_DNA"/>
</dbReference>
<proteinExistence type="inferred from homology"/>
<dbReference type="STRING" id="582515.KR51_00024510"/>
<evidence type="ECO:0000256" key="7">
    <source>
        <dbReference type="ARBA" id="ARBA00023237"/>
    </source>
</evidence>
<feature type="domain" description="TonB-dependent receptor plug" evidence="12">
    <location>
        <begin position="182"/>
        <end position="285"/>
    </location>
</feature>
<dbReference type="InterPro" id="IPR036942">
    <property type="entry name" value="Beta-barrel_TonB_sf"/>
</dbReference>
<organism evidence="13 14">
    <name type="scientific">Rubidibacter lacunae KORDI 51-2</name>
    <dbReference type="NCBI Taxonomy" id="582515"/>
    <lineage>
        <taxon>Bacteria</taxon>
        <taxon>Bacillati</taxon>
        <taxon>Cyanobacteriota</taxon>
        <taxon>Cyanophyceae</taxon>
        <taxon>Oscillatoriophycideae</taxon>
        <taxon>Chroococcales</taxon>
        <taxon>Aphanothecaceae</taxon>
        <taxon>Rubidibacter</taxon>
    </lineage>
</organism>
<evidence type="ECO:0000256" key="10">
    <source>
        <dbReference type="SAM" id="SignalP"/>
    </source>
</evidence>
<comment type="caution">
    <text evidence="13">The sequence shown here is derived from an EMBL/GenBank/DDBJ whole genome shotgun (WGS) entry which is preliminary data.</text>
</comment>
<dbReference type="InterPro" id="IPR000531">
    <property type="entry name" value="Beta-barrel_TonB"/>
</dbReference>
<evidence type="ECO:0000256" key="6">
    <source>
        <dbReference type="ARBA" id="ARBA00023136"/>
    </source>
</evidence>
<dbReference type="Gene3D" id="2.40.170.20">
    <property type="entry name" value="TonB-dependent receptor, beta-barrel domain"/>
    <property type="match status" value="1"/>
</dbReference>
<dbReference type="GO" id="GO:0015344">
    <property type="term" value="F:siderophore uptake transmembrane transporter activity"/>
    <property type="evidence" value="ECO:0007669"/>
    <property type="project" value="TreeGrafter"/>
</dbReference>
<protein>
    <submittedName>
        <fullName evidence="13">Outer membrane receptor protein, mostly Fe transport</fullName>
    </submittedName>
</protein>
<keyword evidence="2 8" id="KW-0813">Transport</keyword>
<keyword evidence="6 8" id="KW-0472">Membrane</keyword>
<keyword evidence="14" id="KW-1185">Reference proteome</keyword>
<dbReference type="Proteomes" id="UP000016960">
    <property type="component" value="Unassembled WGS sequence"/>
</dbReference>
<dbReference type="PROSITE" id="PS52016">
    <property type="entry name" value="TONB_DEPENDENT_REC_3"/>
    <property type="match status" value="1"/>
</dbReference>
<evidence type="ECO:0000259" key="11">
    <source>
        <dbReference type="Pfam" id="PF00593"/>
    </source>
</evidence>
<dbReference type="GO" id="GO:0009279">
    <property type="term" value="C:cell outer membrane"/>
    <property type="evidence" value="ECO:0007669"/>
    <property type="project" value="UniProtKB-SubCell"/>
</dbReference>
<evidence type="ECO:0000259" key="12">
    <source>
        <dbReference type="Pfam" id="PF07715"/>
    </source>
</evidence>
<gene>
    <name evidence="13" type="ORF">KR51_00024510</name>
</gene>
<dbReference type="OrthoDB" id="473897at2"/>
<feature type="domain" description="TonB-dependent receptor-like beta-barrel" evidence="11">
    <location>
        <begin position="381"/>
        <end position="827"/>
    </location>
</feature>
<keyword evidence="7 8" id="KW-0998">Cell outer membrane</keyword>
<keyword evidence="3 8" id="KW-1134">Transmembrane beta strand</keyword>
<dbReference type="AlphaFoldDB" id="U5D8R9"/>
<dbReference type="Gene3D" id="2.170.130.10">
    <property type="entry name" value="TonB-dependent receptor, plug domain"/>
    <property type="match status" value="1"/>
</dbReference>
<evidence type="ECO:0000256" key="1">
    <source>
        <dbReference type="ARBA" id="ARBA00004571"/>
    </source>
</evidence>